<dbReference type="Proteomes" id="UP000018227">
    <property type="component" value="Unassembled WGS sequence"/>
</dbReference>
<dbReference type="RefSeq" id="WP_023354322.1">
    <property type="nucleotide sequence ID" value="NZ_KI535367.1"/>
</dbReference>
<accession>V2Y5T1</accession>
<dbReference type="InterPro" id="IPR013097">
    <property type="entry name" value="Dabb"/>
</dbReference>
<feature type="domain" description="Stress-response A/B barrel" evidence="1">
    <location>
        <begin position="2"/>
        <end position="98"/>
    </location>
</feature>
<comment type="caution">
    <text evidence="2">The sequence shown here is derived from an EMBL/GenBank/DDBJ whole genome shotgun (WGS) entry which is preliminary data.</text>
</comment>
<organism evidence="2 3">
    <name type="scientific">Catonella morbi ATCC 51271</name>
    <dbReference type="NCBI Taxonomy" id="592026"/>
    <lineage>
        <taxon>Bacteria</taxon>
        <taxon>Bacillati</taxon>
        <taxon>Bacillota</taxon>
        <taxon>Clostridia</taxon>
        <taxon>Lachnospirales</taxon>
        <taxon>Lachnospiraceae</taxon>
        <taxon>Catonella</taxon>
    </lineage>
</organism>
<gene>
    <name evidence="2" type="ORF">GCWU0000282_001442</name>
</gene>
<name>V2Y5T1_9FIRM</name>
<dbReference type="InterPro" id="IPR011008">
    <property type="entry name" value="Dimeric_a/b-barrel"/>
</dbReference>
<dbReference type="SUPFAM" id="SSF54909">
    <property type="entry name" value="Dimeric alpha+beta barrel"/>
    <property type="match status" value="1"/>
</dbReference>
<dbReference type="OrthoDB" id="9808130at2"/>
<dbReference type="Pfam" id="PF07876">
    <property type="entry name" value="Dabb"/>
    <property type="match status" value="1"/>
</dbReference>
<dbReference type="PANTHER" id="PTHR37832:SF1">
    <property type="entry name" value="STRESS-RESPONSE A_B BARREL DOMAIN-CONTAINING PROTEIN"/>
    <property type="match status" value="1"/>
</dbReference>
<dbReference type="EMBL" id="ACIL03000011">
    <property type="protein sequence ID" value="ESL03452.1"/>
    <property type="molecule type" value="Genomic_DNA"/>
</dbReference>
<sequence>MVKHIVLWKLKDELSTEEKNKVKKELKEGLENLKSKIPEIAEIKVNIEGMEGSTVDVLLETVFENEAALKVYAGHPDHVAVGTEKIKPFMAERICYDYEF</sequence>
<evidence type="ECO:0000259" key="1">
    <source>
        <dbReference type="PROSITE" id="PS51502"/>
    </source>
</evidence>
<dbReference type="PANTHER" id="PTHR37832">
    <property type="entry name" value="BLL2683 PROTEIN"/>
    <property type="match status" value="1"/>
</dbReference>
<evidence type="ECO:0000313" key="3">
    <source>
        <dbReference type="Proteomes" id="UP000018227"/>
    </source>
</evidence>
<dbReference type="Gene3D" id="3.30.70.100">
    <property type="match status" value="1"/>
</dbReference>
<dbReference type="eggNOG" id="COG4627">
    <property type="taxonomic scope" value="Bacteria"/>
</dbReference>
<proteinExistence type="predicted"/>
<dbReference type="HOGENOM" id="CLU_080664_3_0_9"/>
<protein>
    <submittedName>
        <fullName evidence="2">Stress responsive A/B barrel domain protein</fullName>
    </submittedName>
</protein>
<dbReference type="AlphaFoldDB" id="V2Y5T1"/>
<dbReference type="PROSITE" id="PS51502">
    <property type="entry name" value="S_R_A_B_BARREL"/>
    <property type="match status" value="1"/>
</dbReference>
<reference evidence="2 3" key="1">
    <citation type="submission" date="2013-06" db="EMBL/GenBank/DDBJ databases">
        <authorList>
            <person name="Weinstock G."/>
            <person name="Sodergren E."/>
            <person name="Clifton S."/>
            <person name="Fulton L."/>
            <person name="Fulton B."/>
            <person name="Courtney L."/>
            <person name="Fronick C."/>
            <person name="Harrison M."/>
            <person name="Strong C."/>
            <person name="Farmer C."/>
            <person name="Delahaunty K."/>
            <person name="Markovic C."/>
            <person name="Hall O."/>
            <person name="Minx P."/>
            <person name="Tomlinson C."/>
            <person name="Mitreva M."/>
            <person name="Nelson J."/>
            <person name="Hou S."/>
            <person name="Wollam A."/>
            <person name="Pepin K.H."/>
            <person name="Johnson M."/>
            <person name="Bhonagiri V."/>
            <person name="Nash W.E."/>
            <person name="Warren W."/>
            <person name="Chinwalla A."/>
            <person name="Mardis E.R."/>
            <person name="Wilson R.K."/>
        </authorList>
    </citation>
    <scope>NUCLEOTIDE SEQUENCE [LARGE SCALE GENOMIC DNA]</scope>
    <source>
        <strain evidence="2 3">ATCC 51271</strain>
    </source>
</reference>
<dbReference type="SMART" id="SM00886">
    <property type="entry name" value="Dabb"/>
    <property type="match status" value="1"/>
</dbReference>
<keyword evidence="3" id="KW-1185">Reference proteome</keyword>
<dbReference type="STRING" id="592026.GCWU0000282_001442"/>
<evidence type="ECO:0000313" key="2">
    <source>
        <dbReference type="EMBL" id="ESL03452.1"/>
    </source>
</evidence>